<sequence length="186" mass="21299">MPKTTKAKRDEQQVDDPNGPVYFWKPATLHGYLGQWYSSPFTSTESDGRKIGYENAEQYMMHRKGLLFAPDDNITASILETTDPKAIKALGRLVPDFDETVWLEKRYQIVIDGNYLKFSQNKELKDKLLATGNRELVEASPMDRIWGVGFGWKNAEKQRGRWGLNLLGKALMEVRDKLRAEEGESV</sequence>
<dbReference type="Pfam" id="PF08719">
    <property type="entry name" value="NADAR"/>
    <property type="match status" value="1"/>
</dbReference>
<dbReference type="HOGENOM" id="CLU_084247_0_1_1"/>
<gene>
    <name evidence="2" type="ORF">M422DRAFT_276491</name>
</gene>
<dbReference type="InterPro" id="IPR012816">
    <property type="entry name" value="NADAR"/>
</dbReference>
<dbReference type="AlphaFoldDB" id="A0A0C9U1V8"/>
<name>A0A0C9U1V8_SPHS4</name>
<protein>
    <recommendedName>
        <fullName evidence="1">NADAR domain-containing protein</fullName>
    </recommendedName>
</protein>
<reference evidence="2 3" key="1">
    <citation type="submission" date="2014-06" db="EMBL/GenBank/DDBJ databases">
        <title>Evolutionary Origins and Diversification of the Mycorrhizal Mutualists.</title>
        <authorList>
            <consortium name="DOE Joint Genome Institute"/>
            <consortium name="Mycorrhizal Genomics Consortium"/>
            <person name="Kohler A."/>
            <person name="Kuo A."/>
            <person name="Nagy L.G."/>
            <person name="Floudas D."/>
            <person name="Copeland A."/>
            <person name="Barry K.W."/>
            <person name="Cichocki N."/>
            <person name="Veneault-Fourrey C."/>
            <person name="LaButti K."/>
            <person name="Lindquist E.A."/>
            <person name="Lipzen A."/>
            <person name="Lundell T."/>
            <person name="Morin E."/>
            <person name="Murat C."/>
            <person name="Riley R."/>
            <person name="Ohm R."/>
            <person name="Sun H."/>
            <person name="Tunlid A."/>
            <person name="Henrissat B."/>
            <person name="Grigoriev I.V."/>
            <person name="Hibbett D.S."/>
            <person name="Martin F."/>
        </authorList>
    </citation>
    <scope>NUCLEOTIDE SEQUENCE [LARGE SCALE GENOMIC DNA]</scope>
    <source>
        <strain evidence="2 3">SS14</strain>
    </source>
</reference>
<keyword evidence="3" id="KW-1185">Reference proteome</keyword>
<dbReference type="Proteomes" id="UP000054279">
    <property type="component" value="Unassembled WGS sequence"/>
</dbReference>
<evidence type="ECO:0000313" key="2">
    <source>
        <dbReference type="EMBL" id="KIJ23017.1"/>
    </source>
</evidence>
<dbReference type="InterPro" id="IPR037238">
    <property type="entry name" value="YbiA-like_sf"/>
</dbReference>
<dbReference type="SUPFAM" id="SSF143990">
    <property type="entry name" value="YbiA-like"/>
    <property type="match status" value="1"/>
</dbReference>
<organism evidence="2 3">
    <name type="scientific">Sphaerobolus stellatus (strain SS14)</name>
    <dbReference type="NCBI Taxonomy" id="990650"/>
    <lineage>
        <taxon>Eukaryota</taxon>
        <taxon>Fungi</taxon>
        <taxon>Dikarya</taxon>
        <taxon>Basidiomycota</taxon>
        <taxon>Agaricomycotina</taxon>
        <taxon>Agaricomycetes</taxon>
        <taxon>Phallomycetidae</taxon>
        <taxon>Geastrales</taxon>
        <taxon>Sphaerobolaceae</taxon>
        <taxon>Sphaerobolus</taxon>
    </lineage>
</organism>
<accession>A0A0C9U1V8</accession>
<dbReference type="EMBL" id="KN837839">
    <property type="protein sequence ID" value="KIJ23017.1"/>
    <property type="molecule type" value="Genomic_DNA"/>
</dbReference>
<dbReference type="Gene3D" id="1.10.357.40">
    <property type="entry name" value="YbiA-like"/>
    <property type="match status" value="1"/>
</dbReference>
<dbReference type="OrthoDB" id="206452at2759"/>
<dbReference type="NCBIfam" id="TIGR02464">
    <property type="entry name" value="ribofla_fusion"/>
    <property type="match status" value="1"/>
</dbReference>
<proteinExistence type="predicted"/>
<dbReference type="CDD" id="cd15457">
    <property type="entry name" value="NADAR"/>
    <property type="match status" value="1"/>
</dbReference>
<evidence type="ECO:0000313" key="3">
    <source>
        <dbReference type="Proteomes" id="UP000054279"/>
    </source>
</evidence>
<evidence type="ECO:0000259" key="1">
    <source>
        <dbReference type="Pfam" id="PF08719"/>
    </source>
</evidence>
<feature type="domain" description="NADAR" evidence="1">
    <location>
        <begin position="22"/>
        <end position="179"/>
    </location>
</feature>